<dbReference type="Proteomes" id="UP000823775">
    <property type="component" value="Unassembled WGS sequence"/>
</dbReference>
<reference evidence="1 2" key="1">
    <citation type="journal article" date="2021" name="BMC Genomics">
        <title>Datura genome reveals duplications of psychoactive alkaloid biosynthetic genes and high mutation rate following tissue culture.</title>
        <authorList>
            <person name="Rajewski A."/>
            <person name="Carter-House D."/>
            <person name="Stajich J."/>
            <person name="Litt A."/>
        </authorList>
    </citation>
    <scope>NUCLEOTIDE SEQUENCE [LARGE SCALE GENOMIC DNA]</scope>
    <source>
        <strain evidence="1">AR-01</strain>
    </source>
</reference>
<feature type="non-terminal residue" evidence="1">
    <location>
        <position position="52"/>
    </location>
</feature>
<name>A0ABS8WU04_DATST</name>
<comment type="caution">
    <text evidence="1">The sequence shown here is derived from an EMBL/GenBank/DDBJ whole genome shotgun (WGS) entry which is preliminary data.</text>
</comment>
<organism evidence="1 2">
    <name type="scientific">Datura stramonium</name>
    <name type="common">Jimsonweed</name>
    <name type="synonym">Common thornapple</name>
    <dbReference type="NCBI Taxonomy" id="4076"/>
    <lineage>
        <taxon>Eukaryota</taxon>
        <taxon>Viridiplantae</taxon>
        <taxon>Streptophyta</taxon>
        <taxon>Embryophyta</taxon>
        <taxon>Tracheophyta</taxon>
        <taxon>Spermatophyta</taxon>
        <taxon>Magnoliopsida</taxon>
        <taxon>eudicotyledons</taxon>
        <taxon>Gunneridae</taxon>
        <taxon>Pentapetalae</taxon>
        <taxon>asterids</taxon>
        <taxon>lamiids</taxon>
        <taxon>Solanales</taxon>
        <taxon>Solanaceae</taxon>
        <taxon>Solanoideae</taxon>
        <taxon>Datureae</taxon>
        <taxon>Datura</taxon>
    </lineage>
</organism>
<evidence type="ECO:0000313" key="1">
    <source>
        <dbReference type="EMBL" id="MCE3214979.1"/>
    </source>
</evidence>
<dbReference type="EMBL" id="JACEIK010010125">
    <property type="protein sequence ID" value="MCE3214979.1"/>
    <property type="molecule type" value="Genomic_DNA"/>
</dbReference>
<accession>A0ABS8WU04</accession>
<evidence type="ECO:0000313" key="2">
    <source>
        <dbReference type="Proteomes" id="UP000823775"/>
    </source>
</evidence>
<protein>
    <submittedName>
        <fullName evidence="1">Uncharacterized protein</fullName>
    </submittedName>
</protein>
<sequence>MIELMGHLRNAGANSRNVGSSLLQPVELGTNGSHRRLKWRNALTTGGRRFTA</sequence>
<proteinExistence type="predicted"/>
<gene>
    <name evidence="1" type="ORF">HAX54_000470</name>
</gene>
<keyword evidence="2" id="KW-1185">Reference proteome</keyword>